<comment type="caution">
    <text evidence="1">The sequence shown here is derived from an EMBL/GenBank/DDBJ whole genome shotgun (WGS) entry which is preliminary data.</text>
</comment>
<keyword evidence="2" id="KW-1185">Reference proteome</keyword>
<gene>
    <name evidence="1" type="ORF">M9H77_26018</name>
</gene>
<evidence type="ECO:0000313" key="1">
    <source>
        <dbReference type="EMBL" id="KAI5657225.1"/>
    </source>
</evidence>
<dbReference type="EMBL" id="CM044706">
    <property type="protein sequence ID" value="KAI5657225.1"/>
    <property type="molecule type" value="Genomic_DNA"/>
</dbReference>
<evidence type="ECO:0000313" key="2">
    <source>
        <dbReference type="Proteomes" id="UP001060085"/>
    </source>
</evidence>
<name>A0ACC0AA24_CATRO</name>
<organism evidence="1 2">
    <name type="scientific">Catharanthus roseus</name>
    <name type="common">Madagascar periwinkle</name>
    <name type="synonym">Vinca rosea</name>
    <dbReference type="NCBI Taxonomy" id="4058"/>
    <lineage>
        <taxon>Eukaryota</taxon>
        <taxon>Viridiplantae</taxon>
        <taxon>Streptophyta</taxon>
        <taxon>Embryophyta</taxon>
        <taxon>Tracheophyta</taxon>
        <taxon>Spermatophyta</taxon>
        <taxon>Magnoliopsida</taxon>
        <taxon>eudicotyledons</taxon>
        <taxon>Gunneridae</taxon>
        <taxon>Pentapetalae</taxon>
        <taxon>asterids</taxon>
        <taxon>lamiids</taxon>
        <taxon>Gentianales</taxon>
        <taxon>Apocynaceae</taxon>
        <taxon>Rauvolfioideae</taxon>
        <taxon>Vinceae</taxon>
        <taxon>Catharanthinae</taxon>
        <taxon>Catharanthus</taxon>
    </lineage>
</organism>
<proteinExistence type="predicted"/>
<dbReference type="Proteomes" id="UP001060085">
    <property type="component" value="Linkage Group LG06"/>
</dbReference>
<sequence length="186" mass="20016">MGHGLNHVKGSGCLEGQGKHSDKGYDGPEKHIGGSIFFTESLTKKKRFHEVKRKTDEETETTGTTMPDDFDVMTILAGGVNHGLDTTRLEAAHLKAKSNRSPSCRGLTPIKPCYAEKLRRDNLVYILPLPMLDLIRAAMGIGASISSLSTPAADSEVPILDVLVRSSSTPSPSICGPSDLRTDQDV</sequence>
<accession>A0ACC0AA24</accession>
<reference evidence="2" key="1">
    <citation type="journal article" date="2023" name="Nat. Plants">
        <title>Single-cell RNA sequencing provides a high-resolution roadmap for understanding the multicellular compartmentation of specialized metabolism.</title>
        <authorList>
            <person name="Sun S."/>
            <person name="Shen X."/>
            <person name="Li Y."/>
            <person name="Li Y."/>
            <person name="Wang S."/>
            <person name="Li R."/>
            <person name="Zhang H."/>
            <person name="Shen G."/>
            <person name="Guo B."/>
            <person name="Wei J."/>
            <person name="Xu J."/>
            <person name="St-Pierre B."/>
            <person name="Chen S."/>
            <person name="Sun C."/>
        </authorList>
    </citation>
    <scope>NUCLEOTIDE SEQUENCE [LARGE SCALE GENOMIC DNA]</scope>
</reference>
<protein>
    <submittedName>
        <fullName evidence="1">Uncharacterized protein</fullName>
    </submittedName>
</protein>